<proteinExistence type="predicted"/>
<dbReference type="eggNOG" id="COG4282">
    <property type="taxonomic scope" value="Bacteria"/>
</dbReference>
<evidence type="ECO:0000313" key="3">
    <source>
        <dbReference type="Proteomes" id="UP000016511"/>
    </source>
</evidence>
<dbReference type="HOGENOM" id="CLU_113681_0_0_9"/>
<comment type="caution">
    <text evidence="2">The sequence shown here is derived from an EMBL/GenBank/DDBJ whole genome shotgun (WGS) entry which is preliminary data.</text>
</comment>
<name>U1WUD2_ANEAE</name>
<gene>
    <name evidence="2" type="ORF">HMPREF0083_05365</name>
</gene>
<feature type="domain" description="Knr4/Smi1-like" evidence="1">
    <location>
        <begin position="40"/>
        <end position="187"/>
    </location>
</feature>
<accession>U1WUD2</accession>
<dbReference type="SMART" id="SM00860">
    <property type="entry name" value="SMI1_KNR4"/>
    <property type="match status" value="1"/>
</dbReference>
<dbReference type="InterPro" id="IPR018958">
    <property type="entry name" value="Knr4/Smi1-like_dom"/>
</dbReference>
<organism evidence="2 3">
    <name type="scientific">Aneurinibacillus aneurinilyticus ATCC 12856</name>
    <dbReference type="NCBI Taxonomy" id="649747"/>
    <lineage>
        <taxon>Bacteria</taxon>
        <taxon>Bacillati</taxon>
        <taxon>Bacillota</taxon>
        <taxon>Bacilli</taxon>
        <taxon>Bacillales</taxon>
        <taxon>Paenibacillaceae</taxon>
        <taxon>Aneurinibacillus group</taxon>
        <taxon>Aneurinibacillus</taxon>
    </lineage>
</organism>
<dbReference type="PANTHER" id="PTHR47432:SF1">
    <property type="entry name" value="CELL WALL ASSEMBLY REGULATOR SMI1"/>
    <property type="match status" value="1"/>
</dbReference>
<sequence>MEVSKVSQIGELHKKIESLLAEKVVDDDIEYFEEYKKITGITDKQIDDFERDFSISLPTDFKAFYKLKDGSGYPLNLLYTSYKDSCIPFTLLSFDDIRDTKKFFCDRDNLMSEYYSDEEISKLDSRIKPYLFNKRWFPFAQVVGGSLYLMLDFDPTEHGTVGQVIFYVHDPDFVYFIAPTFSDLLQDTIQNLEDDWYDECR</sequence>
<dbReference type="Proteomes" id="UP000016511">
    <property type="component" value="Unassembled WGS sequence"/>
</dbReference>
<dbReference type="PANTHER" id="PTHR47432">
    <property type="entry name" value="CELL WALL ASSEMBLY REGULATOR SMI1"/>
    <property type="match status" value="1"/>
</dbReference>
<dbReference type="EMBL" id="AWSJ01000329">
    <property type="protein sequence ID" value="ERI06265.1"/>
    <property type="molecule type" value="Genomic_DNA"/>
</dbReference>
<evidence type="ECO:0000259" key="1">
    <source>
        <dbReference type="SMART" id="SM00860"/>
    </source>
</evidence>
<dbReference type="InterPro" id="IPR037883">
    <property type="entry name" value="Knr4/Smi1-like_sf"/>
</dbReference>
<dbReference type="PATRIC" id="fig|649747.3.peg.4830"/>
<dbReference type="Gene3D" id="3.40.1580.10">
    <property type="entry name" value="SMI1/KNR4-like"/>
    <property type="match status" value="1"/>
</dbReference>
<dbReference type="AlphaFoldDB" id="U1WUD2"/>
<dbReference type="STRING" id="649747.HMPREF0083_05365"/>
<reference evidence="2 3" key="1">
    <citation type="submission" date="2013-08" db="EMBL/GenBank/DDBJ databases">
        <authorList>
            <person name="Weinstock G."/>
            <person name="Sodergren E."/>
            <person name="Wylie T."/>
            <person name="Fulton L."/>
            <person name="Fulton R."/>
            <person name="Fronick C."/>
            <person name="O'Laughlin M."/>
            <person name="Godfrey J."/>
            <person name="Miner T."/>
            <person name="Herter B."/>
            <person name="Appelbaum E."/>
            <person name="Cordes M."/>
            <person name="Lek S."/>
            <person name="Wollam A."/>
            <person name="Pepin K.H."/>
            <person name="Palsikar V.B."/>
            <person name="Mitreva M."/>
            <person name="Wilson R.K."/>
        </authorList>
    </citation>
    <scope>NUCLEOTIDE SEQUENCE [LARGE SCALE GENOMIC DNA]</scope>
    <source>
        <strain evidence="2 3">ATCC 12856</strain>
    </source>
</reference>
<dbReference type="SUPFAM" id="SSF160631">
    <property type="entry name" value="SMI1/KNR4-like"/>
    <property type="match status" value="1"/>
</dbReference>
<dbReference type="Pfam" id="PF09346">
    <property type="entry name" value="SMI1_KNR4"/>
    <property type="match status" value="1"/>
</dbReference>
<dbReference type="InterPro" id="IPR051873">
    <property type="entry name" value="KNR4/SMI1_regulator"/>
</dbReference>
<keyword evidence="3" id="KW-1185">Reference proteome</keyword>
<protein>
    <submittedName>
        <fullName evidence="2">SMI1 / KNR4 family protein</fullName>
    </submittedName>
</protein>
<evidence type="ECO:0000313" key="2">
    <source>
        <dbReference type="EMBL" id="ERI06265.1"/>
    </source>
</evidence>